<dbReference type="AlphaFoldDB" id="A0A916P8E3"/>
<reference evidence="2" key="1">
    <citation type="submission" date="2015-03" db="EMBL/GenBank/DDBJ databases">
        <authorList>
            <consortium name="Pathogen Informatics"/>
        </authorList>
    </citation>
    <scope>NUCLEOTIDE SEQUENCE [LARGE SCALE GENOMIC DNA]</scope>
    <source>
        <strain evidence="2">N09902308</strain>
    </source>
</reference>
<comment type="caution">
    <text evidence="1">The sequence shown here is derived from an EMBL/GenBank/DDBJ whole genome shotgun (WGS) entry which is preliminary data.</text>
</comment>
<accession>A0A916P8E3</accession>
<evidence type="ECO:0000313" key="2">
    <source>
        <dbReference type="Proteomes" id="UP000039021"/>
    </source>
</evidence>
<gene>
    <name evidence="1" type="ORF">ERS007739_02731</name>
</gene>
<evidence type="ECO:0000313" key="1">
    <source>
        <dbReference type="EMBL" id="COY51730.1"/>
    </source>
</evidence>
<sequence length="67" mass="7042">MDTLVLMKSAARSSASPPISPIITMSLVSGSLSKASMASMWVVPITGSPPMPIAVENPRSRSSNIIW</sequence>
<dbReference type="Proteomes" id="UP000039021">
    <property type="component" value="Unassembled WGS sequence"/>
</dbReference>
<proteinExistence type="predicted"/>
<organism evidence="1 2">
    <name type="scientific">Mycobacterium tuberculosis</name>
    <dbReference type="NCBI Taxonomy" id="1773"/>
    <lineage>
        <taxon>Bacteria</taxon>
        <taxon>Bacillati</taxon>
        <taxon>Actinomycetota</taxon>
        <taxon>Actinomycetes</taxon>
        <taxon>Mycobacteriales</taxon>
        <taxon>Mycobacteriaceae</taxon>
        <taxon>Mycobacterium</taxon>
        <taxon>Mycobacterium tuberculosis complex</taxon>
    </lineage>
</organism>
<protein>
    <submittedName>
        <fullName evidence="1">Uncharacterized protein</fullName>
    </submittedName>
</protein>
<name>A0A916P8E3_MYCTX</name>
<dbReference type="EMBL" id="CSBK01001296">
    <property type="protein sequence ID" value="COY51730.1"/>
    <property type="molecule type" value="Genomic_DNA"/>
</dbReference>